<evidence type="ECO:0000256" key="1">
    <source>
        <dbReference type="SAM" id="MobiDB-lite"/>
    </source>
</evidence>
<dbReference type="Proteomes" id="UP001279734">
    <property type="component" value="Unassembled WGS sequence"/>
</dbReference>
<keyword evidence="3" id="KW-1185">Reference proteome</keyword>
<name>A0AAD3T2V6_NEPGR</name>
<evidence type="ECO:0000313" key="3">
    <source>
        <dbReference type="Proteomes" id="UP001279734"/>
    </source>
</evidence>
<accession>A0AAD3T2V6</accession>
<reference evidence="2" key="1">
    <citation type="submission" date="2023-05" db="EMBL/GenBank/DDBJ databases">
        <title>Nepenthes gracilis genome sequencing.</title>
        <authorList>
            <person name="Fukushima K."/>
        </authorList>
    </citation>
    <scope>NUCLEOTIDE SEQUENCE</scope>
    <source>
        <strain evidence="2">SING2019-196</strain>
    </source>
</reference>
<feature type="region of interest" description="Disordered" evidence="1">
    <location>
        <begin position="1"/>
        <end position="27"/>
    </location>
</feature>
<protein>
    <submittedName>
        <fullName evidence="2">Uncharacterized protein</fullName>
    </submittedName>
</protein>
<organism evidence="2 3">
    <name type="scientific">Nepenthes gracilis</name>
    <name type="common">Slender pitcher plant</name>
    <dbReference type="NCBI Taxonomy" id="150966"/>
    <lineage>
        <taxon>Eukaryota</taxon>
        <taxon>Viridiplantae</taxon>
        <taxon>Streptophyta</taxon>
        <taxon>Embryophyta</taxon>
        <taxon>Tracheophyta</taxon>
        <taxon>Spermatophyta</taxon>
        <taxon>Magnoliopsida</taxon>
        <taxon>eudicotyledons</taxon>
        <taxon>Gunneridae</taxon>
        <taxon>Pentapetalae</taxon>
        <taxon>Caryophyllales</taxon>
        <taxon>Nepenthaceae</taxon>
        <taxon>Nepenthes</taxon>
    </lineage>
</organism>
<evidence type="ECO:0000313" key="2">
    <source>
        <dbReference type="EMBL" id="GMH21032.1"/>
    </source>
</evidence>
<proteinExistence type="predicted"/>
<feature type="compositionally biased region" description="Polar residues" evidence="1">
    <location>
        <begin position="1"/>
        <end position="15"/>
    </location>
</feature>
<comment type="caution">
    <text evidence="2">The sequence shown here is derived from an EMBL/GenBank/DDBJ whole genome shotgun (WGS) entry which is preliminary data.</text>
</comment>
<dbReference type="EMBL" id="BSYO01000022">
    <property type="protein sequence ID" value="GMH21032.1"/>
    <property type="molecule type" value="Genomic_DNA"/>
</dbReference>
<sequence length="114" mass="12629">MNLGSTSRSSKSAPTAKNIIKQPSHHSKDLVVEAKAKRNQVTTATSCNSILRSSHSSLSEQFIHLEPNYIPAGSAMINSKDHIRKCNNQHQQLSAIQNSRTCPNSNLQHRHSPY</sequence>
<dbReference type="AlphaFoldDB" id="A0AAD3T2V6"/>
<gene>
    <name evidence="2" type="ORF">Nepgr_022874</name>
</gene>